<evidence type="ECO:0000313" key="2">
    <source>
        <dbReference type="EMBL" id="KAF5360275.1"/>
    </source>
</evidence>
<evidence type="ECO:0000313" key="3">
    <source>
        <dbReference type="Proteomes" id="UP000559256"/>
    </source>
</evidence>
<reference evidence="2 3" key="1">
    <citation type="journal article" date="2020" name="ISME J.">
        <title>Uncovering the hidden diversity of litter-decomposition mechanisms in mushroom-forming fungi.</title>
        <authorList>
            <person name="Floudas D."/>
            <person name="Bentzer J."/>
            <person name="Ahren D."/>
            <person name="Johansson T."/>
            <person name="Persson P."/>
            <person name="Tunlid A."/>
        </authorList>
    </citation>
    <scope>NUCLEOTIDE SEQUENCE [LARGE SCALE GENOMIC DNA]</scope>
    <source>
        <strain evidence="2 3">CBS 291.85</strain>
    </source>
</reference>
<name>A0A8H5LJX6_9AGAR</name>
<keyword evidence="3" id="KW-1185">Reference proteome</keyword>
<feature type="region of interest" description="Disordered" evidence="1">
    <location>
        <begin position="545"/>
        <end position="566"/>
    </location>
</feature>
<evidence type="ECO:0008006" key="4">
    <source>
        <dbReference type="Google" id="ProtNLM"/>
    </source>
</evidence>
<sequence length="647" mass="74092">MEPKQILQIFAGRKWRKDLLDDCNRIDLSDRTERDAIRALIDEAAKSMHDLKAYRNSIASISYLPDELLSSIFYWCILETPWHLSNWRRILFVCHRWYRVASNAVQLWTIMDFDLSRGDIERAVQWEKRSKSYPLICKLENLSVSDGGRARIFSSVFIRNFYRVKSLQLEGDVQGMKHFFEDDPDLKALPLLQELHIRAHRSSEVPDWRLPDYIVNGGCPLLLHSLSLKCVTFSSEVLQRISNLTNLELHSISQLLTISELLGLLQKSPQLERVVVNGSVVIDVITPNTYVGDPVPLPHLRRLALVSSVRVLSILLSSIAIPPTTSLDLIINQQWDDGFIIPSLKSLVRAIRMHLHNPNSPILRSLCIGPRPHLDFGVEIVASPHRKCLLKPFRDITEFDEMYDKHHFYLFVESAEYPQPLVRSIITKVFDALPLRDIERVDVPSRMNDELTEKTWGMVFERLPMRPLVIQTGISDTMIAMLEGLFDTMFAYSEAGTNTSLDKRRRRAARKEVRRKEPGRSQSTVDPDDVAQAVGDCFRLVSDNTGNANQSSGASPPSAASSASGPGILSLELNSELHFHEELEVDRRQIPKEWFDQLFALLSEYRDSDFVGKRSGARVPMLVVKHYWPTEDYAENRFHQVVDNVSW</sequence>
<dbReference type="Proteomes" id="UP000559256">
    <property type="component" value="Unassembled WGS sequence"/>
</dbReference>
<feature type="compositionally biased region" description="Basic and acidic residues" evidence="1">
    <location>
        <begin position="510"/>
        <end position="519"/>
    </location>
</feature>
<dbReference type="Gene3D" id="1.20.1280.50">
    <property type="match status" value="1"/>
</dbReference>
<gene>
    <name evidence="2" type="ORF">D9758_009130</name>
</gene>
<dbReference type="SUPFAM" id="SSF52058">
    <property type="entry name" value="L domain-like"/>
    <property type="match status" value="1"/>
</dbReference>
<dbReference type="AlphaFoldDB" id="A0A8H5LJX6"/>
<organism evidence="2 3">
    <name type="scientific">Tetrapyrgos nigripes</name>
    <dbReference type="NCBI Taxonomy" id="182062"/>
    <lineage>
        <taxon>Eukaryota</taxon>
        <taxon>Fungi</taxon>
        <taxon>Dikarya</taxon>
        <taxon>Basidiomycota</taxon>
        <taxon>Agaricomycotina</taxon>
        <taxon>Agaricomycetes</taxon>
        <taxon>Agaricomycetidae</taxon>
        <taxon>Agaricales</taxon>
        <taxon>Marasmiineae</taxon>
        <taxon>Marasmiaceae</taxon>
        <taxon>Tetrapyrgos</taxon>
    </lineage>
</organism>
<dbReference type="EMBL" id="JAACJM010000043">
    <property type="protein sequence ID" value="KAF5360275.1"/>
    <property type="molecule type" value="Genomic_DNA"/>
</dbReference>
<feature type="region of interest" description="Disordered" evidence="1">
    <location>
        <begin position="501"/>
        <end position="528"/>
    </location>
</feature>
<comment type="caution">
    <text evidence="2">The sequence shown here is derived from an EMBL/GenBank/DDBJ whole genome shotgun (WGS) entry which is preliminary data.</text>
</comment>
<dbReference type="InterPro" id="IPR032675">
    <property type="entry name" value="LRR_dom_sf"/>
</dbReference>
<feature type="compositionally biased region" description="Low complexity" evidence="1">
    <location>
        <begin position="551"/>
        <end position="566"/>
    </location>
</feature>
<accession>A0A8H5LJX6</accession>
<evidence type="ECO:0000256" key="1">
    <source>
        <dbReference type="SAM" id="MobiDB-lite"/>
    </source>
</evidence>
<proteinExistence type="predicted"/>
<dbReference type="OrthoDB" id="3235815at2759"/>
<protein>
    <recommendedName>
        <fullName evidence="4">F-box domain-containing protein</fullName>
    </recommendedName>
</protein>
<dbReference type="Gene3D" id="3.80.10.10">
    <property type="entry name" value="Ribonuclease Inhibitor"/>
    <property type="match status" value="1"/>
</dbReference>